<gene>
    <name evidence="3" type="ORF">AsAng_0006470</name>
</gene>
<protein>
    <submittedName>
        <fullName evidence="3">Uncharacterized protein</fullName>
    </submittedName>
</protein>
<feature type="signal peptide" evidence="2">
    <location>
        <begin position="1"/>
        <end position="21"/>
    </location>
</feature>
<feature type="region of interest" description="Disordered" evidence="1">
    <location>
        <begin position="157"/>
        <end position="181"/>
    </location>
</feature>
<dbReference type="Proteomes" id="UP001060919">
    <property type="component" value="Chromosome"/>
</dbReference>
<organism evidence="3 4">
    <name type="scientific">Aureispira anguillae</name>
    <dbReference type="NCBI Taxonomy" id="2864201"/>
    <lineage>
        <taxon>Bacteria</taxon>
        <taxon>Pseudomonadati</taxon>
        <taxon>Bacteroidota</taxon>
        <taxon>Saprospiria</taxon>
        <taxon>Saprospirales</taxon>
        <taxon>Saprospiraceae</taxon>
        <taxon>Aureispira</taxon>
    </lineage>
</organism>
<feature type="chain" id="PRO_5037725044" evidence="2">
    <location>
        <begin position="22"/>
        <end position="181"/>
    </location>
</feature>
<dbReference type="KEGG" id="aup:AsAng_0006470"/>
<feature type="compositionally biased region" description="Basic and acidic residues" evidence="1">
    <location>
        <begin position="164"/>
        <end position="181"/>
    </location>
</feature>
<reference evidence="3" key="1">
    <citation type="submission" date="2022-09" db="EMBL/GenBank/DDBJ databases">
        <title>Aureispira anguillicida sp. nov., isolated from Leptocephalus of Japanese eel Anguilla japonica.</title>
        <authorList>
            <person name="Yuasa K."/>
            <person name="Mekata T."/>
            <person name="Ikunari K."/>
        </authorList>
    </citation>
    <scope>NUCLEOTIDE SEQUENCE</scope>
    <source>
        <strain evidence="3">EL160426</strain>
    </source>
</reference>
<proteinExistence type="predicted"/>
<evidence type="ECO:0000256" key="1">
    <source>
        <dbReference type="SAM" id="MobiDB-lite"/>
    </source>
</evidence>
<sequence>MKKTILLTLIFSVAITTFLKAQSIEEVGAVAAKGLCDCVNETYSNIDSDVKRAMIRIIKYQSQNKAREMETYINSLSTDLAARIEEQAVLFQENNDLFELCVEDMEEAMAKIGLDETLYADVTEEAFEQILLEQMNAIKGCKFAYLLMSLGLAEGQESGTENKGQTKDNSYHKKFEGTGGN</sequence>
<dbReference type="EMBL" id="AP026867">
    <property type="protein sequence ID" value="BDS09942.1"/>
    <property type="molecule type" value="Genomic_DNA"/>
</dbReference>
<name>A0A916DQV3_9BACT</name>
<evidence type="ECO:0000313" key="4">
    <source>
        <dbReference type="Proteomes" id="UP001060919"/>
    </source>
</evidence>
<keyword evidence="2" id="KW-0732">Signal</keyword>
<dbReference type="RefSeq" id="WP_264791290.1">
    <property type="nucleotide sequence ID" value="NZ_AP026867.1"/>
</dbReference>
<keyword evidence="4" id="KW-1185">Reference proteome</keyword>
<evidence type="ECO:0000313" key="3">
    <source>
        <dbReference type="EMBL" id="BDS09942.1"/>
    </source>
</evidence>
<evidence type="ECO:0000256" key="2">
    <source>
        <dbReference type="SAM" id="SignalP"/>
    </source>
</evidence>
<accession>A0A916DQV3</accession>
<dbReference type="AlphaFoldDB" id="A0A916DQV3"/>